<dbReference type="Gene3D" id="2.20.25.240">
    <property type="match status" value="1"/>
</dbReference>
<accession>A0A4C1WCA3</accession>
<comment type="caution">
    <text evidence="6">The sequence shown here is derived from an EMBL/GenBank/DDBJ whole genome shotgun (WGS) entry which is preliminary data.</text>
</comment>
<gene>
    <name evidence="6" type="ORF">EVAR_24035_1</name>
</gene>
<keyword evidence="1" id="KW-0479">Metal-binding</keyword>
<evidence type="ECO:0000313" key="7">
    <source>
        <dbReference type="Proteomes" id="UP000299102"/>
    </source>
</evidence>
<dbReference type="Proteomes" id="UP000299102">
    <property type="component" value="Unassembled WGS sequence"/>
</dbReference>
<dbReference type="EMBL" id="BGZK01000509">
    <property type="protein sequence ID" value="GBP47784.1"/>
    <property type="molecule type" value="Genomic_DNA"/>
</dbReference>
<sequence length="135" mass="15646">MNLQFTVSNRGSLQVILNRYMYNLHSTSRRSGVKRWRCVEYRNKRCQAFLVTKGNVVLNRANLHNHSFHDKKILGKLEKKAIYSTIDDVKGIRDKDPEDGKDTEKDSDGEDLGLQDYNRLESLTDDDKDQISKAI</sequence>
<evidence type="ECO:0000256" key="2">
    <source>
        <dbReference type="ARBA" id="ARBA00022771"/>
    </source>
</evidence>
<name>A0A4C1WCA3_EUMVA</name>
<protein>
    <recommendedName>
        <fullName evidence="5">FLYWCH-type domain-containing protein</fullName>
    </recommendedName>
</protein>
<feature type="region of interest" description="Disordered" evidence="4">
    <location>
        <begin position="91"/>
        <end position="115"/>
    </location>
</feature>
<keyword evidence="3" id="KW-0862">Zinc</keyword>
<feature type="compositionally biased region" description="Basic and acidic residues" evidence="4">
    <location>
        <begin position="91"/>
        <end position="106"/>
    </location>
</feature>
<evidence type="ECO:0000256" key="1">
    <source>
        <dbReference type="ARBA" id="ARBA00022723"/>
    </source>
</evidence>
<keyword evidence="7" id="KW-1185">Reference proteome</keyword>
<dbReference type="InterPro" id="IPR007588">
    <property type="entry name" value="Znf_FLYWCH"/>
</dbReference>
<keyword evidence="2" id="KW-0863">Zinc-finger</keyword>
<feature type="domain" description="FLYWCH-type" evidence="5">
    <location>
        <begin position="5"/>
        <end position="66"/>
    </location>
</feature>
<dbReference type="AlphaFoldDB" id="A0A4C1WCA3"/>
<dbReference type="GO" id="GO:0008270">
    <property type="term" value="F:zinc ion binding"/>
    <property type="evidence" value="ECO:0007669"/>
    <property type="project" value="UniProtKB-KW"/>
</dbReference>
<evidence type="ECO:0000259" key="5">
    <source>
        <dbReference type="Pfam" id="PF04500"/>
    </source>
</evidence>
<evidence type="ECO:0000313" key="6">
    <source>
        <dbReference type="EMBL" id="GBP47784.1"/>
    </source>
</evidence>
<reference evidence="6 7" key="1">
    <citation type="journal article" date="2019" name="Commun. Biol.">
        <title>The bagworm genome reveals a unique fibroin gene that provides high tensile strength.</title>
        <authorList>
            <person name="Kono N."/>
            <person name="Nakamura H."/>
            <person name="Ohtoshi R."/>
            <person name="Tomita M."/>
            <person name="Numata K."/>
            <person name="Arakawa K."/>
        </authorList>
    </citation>
    <scope>NUCLEOTIDE SEQUENCE [LARGE SCALE GENOMIC DNA]</scope>
</reference>
<organism evidence="6 7">
    <name type="scientific">Eumeta variegata</name>
    <name type="common">Bagworm moth</name>
    <name type="synonym">Eumeta japonica</name>
    <dbReference type="NCBI Taxonomy" id="151549"/>
    <lineage>
        <taxon>Eukaryota</taxon>
        <taxon>Metazoa</taxon>
        <taxon>Ecdysozoa</taxon>
        <taxon>Arthropoda</taxon>
        <taxon>Hexapoda</taxon>
        <taxon>Insecta</taxon>
        <taxon>Pterygota</taxon>
        <taxon>Neoptera</taxon>
        <taxon>Endopterygota</taxon>
        <taxon>Lepidoptera</taxon>
        <taxon>Glossata</taxon>
        <taxon>Ditrysia</taxon>
        <taxon>Tineoidea</taxon>
        <taxon>Psychidae</taxon>
        <taxon>Oiketicinae</taxon>
        <taxon>Eumeta</taxon>
    </lineage>
</organism>
<dbReference type="Pfam" id="PF04500">
    <property type="entry name" value="FLYWCH"/>
    <property type="match status" value="1"/>
</dbReference>
<proteinExistence type="predicted"/>
<evidence type="ECO:0000256" key="4">
    <source>
        <dbReference type="SAM" id="MobiDB-lite"/>
    </source>
</evidence>
<dbReference type="OrthoDB" id="6482909at2759"/>
<evidence type="ECO:0000256" key="3">
    <source>
        <dbReference type="ARBA" id="ARBA00022833"/>
    </source>
</evidence>